<keyword evidence="3" id="KW-1185">Reference proteome</keyword>
<protein>
    <submittedName>
        <fullName evidence="4">Uncharacterized protein At4g15970-like isoform X2</fullName>
    </submittedName>
</protein>
<dbReference type="AlphaFoldDB" id="A0A6P5NRP2"/>
<evidence type="ECO:0000313" key="3">
    <source>
        <dbReference type="Proteomes" id="UP000515211"/>
    </source>
</evidence>
<dbReference type="Pfam" id="PF03407">
    <property type="entry name" value="Nucleotid_trans"/>
    <property type="match status" value="1"/>
</dbReference>
<accession>A0A6P5NRP2</accession>
<dbReference type="GeneID" id="107490756"/>
<name>A0A6P5NRP2_ARADU</name>
<dbReference type="PANTHER" id="PTHR46038:SF13">
    <property type="entry name" value="GLYCOSYLTRANSFERASE"/>
    <property type="match status" value="1"/>
</dbReference>
<gene>
    <name evidence="4" type="primary">LOC107490756</name>
</gene>
<reference evidence="4" key="2">
    <citation type="submission" date="2025-08" db="UniProtKB">
        <authorList>
            <consortium name="RefSeq"/>
        </authorList>
    </citation>
    <scope>IDENTIFICATION</scope>
    <source>
        <tissue evidence="4">Whole plant</tissue>
    </source>
</reference>
<evidence type="ECO:0000259" key="2">
    <source>
        <dbReference type="Pfam" id="PF03407"/>
    </source>
</evidence>
<keyword evidence="1" id="KW-0812">Transmembrane</keyword>
<keyword evidence="1" id="KW-0472">Membrane</keyword>
<feature type="domain" description="Nucleotide-diphospho-sugar transferase" evidence="2">
    <location>
        <begin position="119"/>
        <end position="318"/>
    </location>
</feature>
<feature type="transmembrane region" description="Helical" evidence="1">
    <location>
        <begin position="29"/>
        <end position="49"/>
    </location>
</feature>
<evidence type="ECO:0000313" key="4">
    <source>
        <dbReference type="RefSeq" id="XP_020998960.1"/>
    </source>
</evidence>
<dbReference type="InterPro" id="IPR044821">
    <property type="entry name" value="At1g28695/At4g15970-like"/>
</dbReference>
<dbReference type="InterPro" id="IPR005069">
    <property type="entry name" value="Nucl-diP-sugar_transferase"/>
</dbReference>
<evidence type="ECO:0000256" key="1">
    <source>
        <dbReference type="SAM" id="Phobius"/>
    </source>
</evidence>
<dbReference type="PANTHER" id="PTHR46038">
    <property type="entry name" value="EXPRESSED PROTEIN-RELATED"/>
    <property type="match status" value="1"/>
</dbReference>
<dbReference type="RefSeq" id="XP_020998960.1">
    <property type="nucleotide sequence ID" value="XM_021143301.2"/>
</dbReference>
<dbReference type="Proteomes" id="UP000515211">
    <property type="component" value="Chromosome 5"/>
</dbReference>
<organism evidence="3 4">
    <name type="scientific">Arachis duranensis</name>
    <name type="common">Wild peanut</name>
    <dbReference type="NCBI Taxonomy" id="130453"/>
    <lineage>
        <taxon>Eukaryota</taxon>
        <taxon>Viridiplantae</taxon>
        <taxon>Streptophyta</taxon>
        <taxon>Embryophyta</taxon>
        <taxon>Tracheophyta</taxon>
        <taxon>Spermatophyta</taxon>
        <taxon>Magnoliopsida</taxon>
        <taxon>eudicotyledons</taxon>
        <taxon>Gunneridae</taxon>
        <taxon>Pentapetalae</taxon>
        <taxon>rosids</taxon>
        <taxon>fabids</taxon>
        <taxon>Fabales</taxon>
        <taxon>Fabaceae</taxon>
        <taxon>Papilionoideae</taxon>
        <taxon>50 kb inversion clade</taxon>
        <taxon>dalbergioids sensu lato</taxon>
        <taxon>Dalbergieae</taxon>
        <taxon>Pterocarpus clade</taxon>
        <taxon>Arachis</taxon>
    </lineage>
</organism>
<keyword evidence="1" id="KW-1133">Transmembrane helix</keyword>
<reference evidence="3" key="1">
    <citation type="journal article" date="2016" name="Nat. Genet.">
        <title>The genome sequences of Arachis duranensis and Arachis ipaensis, the diploid ancestors of cultivated peanut.</title>
        <authorList>
            <person name="Bertioli D.J."/>
            <person name="Cannon S.B."/>
            <person name="Froenicke L."/>
            <person name="Huang G."/>
            <person name="Farmer A.D."/>
            <person name="Cannon E.K."/>
            <person name="Liu X."/>
            <person name="Gao D."/>
            <person name="Clevenger J."/>
            <person name="Dash S."/>
            <person name="Ren L."/>
            <person name="Moretzsohn M.C."/>
            <person name="Shirasawa K."/>
            <person name="Huang W."/>
            <person name="Vidigal B."/>
            <person name="Abernathy B."/>
            <person name="Chu Y."/>
            <person name="Niederhuth C.E."/>
            <person name="Umale P."/>
            <person name="Araujo A.C."/>
            <person name="Kozik A."/>
            <person name="Kim K.D."/>
            <person name="Burow M.D."/>
            <person name="Varshney R.K."/>
            <person name="Wang X."/>
            <person name="Zhang X."/>
            <person name="Barkley N."/>
            <person name="Guimaraes P.M."/>
            <person name="Isobe S."/>
            <person name="Guo B."/>
            <person name="Liao B."/>
            <person name="Stalker H.T."/>
            <person name="Schmitz R.J."/>
            <person name="Scheffler B.E."/>
            <person name="Leal-Bertioli S.C."/>
            <person name="Xun X."/>
            <person name="Jackson S.A."/>
            <person name="Michelmore R."/>
            <person name="Ozias-Akins P."/>
        </authorList>
    </citation>
    <scope>NUCLEOTIDE SEQUENCE [LARGE SCALE GENOMIC DNA]</scope>
    <source>
        <strain evidence="3">cv. V14167</strain>
    </source>
</reference>
<sequence>MEVFHSIKDLVATRGSGYSNLLVRRPMQITVFCIGFAVLLMFLICNYPSPFRISTISNYFNGVSTKEKHESRLESILRNASMENNTVIITNLNDAWAEPGSIFDVFRESFRIGNETQRFLNHLVVINWDQKAQVRCQAVHPHCYQIESKSENATSKEAFFMTKDYLHIVWKKIEFLGLVLQLGYSFIFTDTDVMWLRNPFKHFQEDADFQTSCDYFTGNSSDMNNAPNTGFSYVKSNEKTIWLYKFWFNSSKLYPNLHDQDAFNMIKIHPNISSMNLKIRFLSTTYFGGFCRPSDDFNQVCTMHANCCVGLDNKVNDLKILLQDWKNYMALPQIEKQQSHRSWTVPQLCRF</sequence>
<proteinExistence type="predicted"/>